<dbReference type="InterPro" id="IPR025997">
    <property type="entry name" value="SBP_2_dom"/>
</dbReference>
<dbReference type="Pfam" id="PF13407">
    <property type="entry name" value="Peripla_BP_4"/>
    <property type="match status" value="1"/>
</dbReference>
<dbReference type="Gene3D" id="3.40.50.2300">
    <property type="match status" value="2"/>
</dbReference>
<proteinExistence type="inferred from homology"/>
<dbReference type="Proteomes" id="UP000026941">
    <property type="component" value="Unassembled WGS sequence"/>
</dbReference>
<dbReference type="GO" id="GO:0030288">
    <property type="term" value="C:outer membrane-bounded periplasmic space"/>
    <property type="evidence" value="ECO:0007669"/>
    <property type="project" value="TreeGrafter"/>
</dbReference>
<dbReference type="AlphaFoldDB" id="A0AA87QLC4"/>
<comment type="similarity">
    <text evidence="2">Belongs to the bacterial solute-binding protein 2 family.</text>
</comment>
<evidence type="ECO:0000256" key="1">
    <source>
        <dbReference type="ARBA" id="ARBA00004418"/>
    </source>
</evidence>
<dbReference type="GO" id="GO:0030246">
    <property type="term" value="F:carbohydrate binding"/>
    <property type="evidence" value="ECO:0007669"/>
    <property type="project" value="TreeGrafter"/>
</dbReference>
<dbReference type="InterPro" id="IPR050555">
    <property type="entry name" value="Bact_Solute-Bind_Prot2"/>
</dbReference>
<evidence type="ECO:0000313" key="4">
    <source>
        <dbReference type="EMBL" id="GAJ96803.1"/>
    </source>
</evidence>
<organism evidence="4 5">
    <name type="scientific">Rhizobium rhizogenes NBRC 13257</name>
    <dbReference type="NCBI Taxonomy" id="1220581"/>
    <lineage>
        <taxon>Bacteria</taxon>
        <taxon>Pseudomonadati</taxon>
        <taxon>Pseudomonadota</taxon>
        <taxon>Alphaproteobacteria</taxon>
        <taxon>Hyphomicrobiales</taxon>
        <taxon>Rhizobiaceae</taxon>
        <taxon>Rhizobium/Agrobacterium group</taxon>
        <taxon>Rhizobium</taxon>
    </lineage>
</organism>
<dbReference type="EMBL" id="BAYX01000025">
    <property type="protein sequence ID" value="GAJ96803.1"/>
    <property type="molecule type" value="Genomic_DNA"/>
</dbReference>
<evidence type="ECO:0000259" key="3">
    <source>
        <dbReference type="Pfam" id="PF13407"/>
    </source>
</evidence>
<reference evidence="4 5" key="1">
    <citation type="submission" date="2014-05" db="EMBL/GenBank/DDBJ databases">
        <title>Whole genome shotgun sequence of Rhizobium rhizogenes NBRC 13257.</title>
        <authorList>
            <person name="Katano-Makiyama Y."/>
            <person name="Hosoyama A."/>
            <person name="Hashimoto M."/>
            <person name="Hosoyama Y."/>
            <person name="Noguchi M."/>
            <person name="Tsuchikane K."/>
            <person name="Kimura A."/>
            <person name="Ohji S."/>
            <person name="Ichikawa N."/>
            <person name="Yamazoe A."/>
            <person name="Fujita N."/>
        </authorList>
    </citation>
    <scope>NUCLEOTIDE SEQUENCE [LARGE SCALE GENOMIC DNA]</scope>
    <source>
        <strain evidence="4 5">NBRC 13257</strain>
    </source>
</reference>
<dbReference type="InterPro" id="IPR028082">
    <property type="entry name" value="Peripla_BP_I"/>
</dbReference>
<feature type="domain" description="Periplasmic binding protein" evidence="3">
    <location>
        <begin position="93"/>
        <end position="347"/>
    </location>
</feature>
<name>A0AA87QLC4_RHIRH</name>
<comment type="subcellular location">
    <subcellularLocation>
        <location evidence="1">Periplasm</location>
    </subcellularLocation>
</comment>
<dbReference type="SUPFAM" id="SSF53822">
    <property type="entry name" value="Periplasmic binding protein-like I"/>
    <property type="match status" value="1"/>
</dbReference>
<sequence length="399" mass="42416">MLGTISGTVFVDVLLNGLTTLNAAHFMPRTSSTALPGRKTDPDQSSFKEMDTVFKILKTAATAVISVAIFATSALSAGIDGAPAPFDKKTVNIAVVSFLGSGDWLQAFEAGVKQQADALGINLTVSQARNDNDVQRSLVEQAINLGVDGIIINNGRPETLKDVAQEALDKGIKVVAYDVNLDNPQIPQIEQSDKDMAKLVLDQAIKDKGDGFTGGAVYVAGFAPLDRRYDVWKDFIVKHNLKEKAVWGVVNDTVPASVADQTKAVLRANPDISVIFTPWDEFAKGAKLAIDELGLSSKVKIYGVDISTADIQLITEPDSAWAATAATNAAVVGEVSVRAVSLAIAGQFPGRSVLLQPTLITRDDLIGNKIGTIEELQQRFPAFLKSDAATAAWIPAAKN</sequence>
<accession>A0AA87QLC4</accession>
<protein>
    <submittedName>
        <fullName evidence="4">ABC transporter substrate-binding protein</fullName>
    </submittedName>
</protein>
<evidence type="ECO:0000313" key="5">
    <source>
        <dbReference type="Proteomes" id="UP000026941"/>
    </source>
</evidence>
<gene>
    <name evidence="4" type="ORF">RRH01S_25_00990</name>
</gene>
<dbReference type="PANTHER" id="PTHR30036:SF7">
    <property type="entry name" value="ABC TRANSPORTER PERIPLASMIC-BINDING PROTEIN YPHF"/>
    <property type="match status" value="1"/>
</dbReference>
<comment type="caution">
    <text evidence="4">The sequence shown here is derived from an EMBL/GenBank/DDBJ whole genome shotgun (WGS) entry which is preliminary data.</text>
</comment>
<evidence type="ECO:0000256" key="2">
    <source>
        <dbReference type="ARBA" id="ARBA00007639"/>
    </source>
</evidence>
<dbReference type="PANTHER" id="PTHR30036">
    <property type="entry name" value="D-XYLOSE-BINDING PERIPLASMIC PROTEIN"/>
    <property type="match status" value="1"/>
</dbReference>